<evidence type="ECO:0000256" key="1">
    <source>
        <dbReference type="SAM" id="MobiDB-lite"/>
    </source>
</evidence>
<gene>
    <name evidence="2" type="ORF">HJC23_013717</name>
</gene>
<comment type="caution">
    <text evidence="2">The sequence shown here is derived from an EMBL/GenBank/DDBJ whole genome shotgun (WGS) entry which is preliminary data.</text>
</comment>
<protein>
    <recommendedName>
        <fullName evidence="4">Reverse transcriptase domain-containing protein</fullName>
    </recommendedName>
</protein>
<dbReference type="EMBL" id="JABMIG020000009">
    <property type="protein sequence ID" value="KAL3804198.1"/>
    <property type="molecule type" value="Genomic_DNA"/>
</dbReference>
<organism evidence="2 3">
    <name type="scientific">Cyclotella cryptica</name>
    <dbReference type="NCBI Taxonomy" id="29204"/>
    <lineage>
        <taxon>Eukaryota</taxon>
        <taxon>Sar</taxon>
        <taxon>Stramenopiles</taxon>
        <taxon>Ochrophyta</taxon>
        <taxon>Bacillariophyta</taxon>
        <taxon>Coscinodiscophyceae</taxon>
        <taxon>Thalassiosirophycidae</taxon>
        <taxon>Stephanodiscales</taxon>
        <taxon>Stephanodiscaceae</taxon>
        <taxon>Cyclotella</taxon>
    </lineage>
</organism>
<dbReference type="AlphaFoldDB" id="A0ABD3QUX2"/>
<evidence type="ECO:0008006" key="4">
    <source>
        <dbReference type="Google" id="ProtNLM"/>
    </source>
</evidence>
<keyword evidence="3" id="KW-1185">Reference proteome</keyword>
<sequence length="236" mass="26821">MKFTWDGRASFYPKVGYERDVEFMARFKAYLDEEHIPFDPSSENSSDNESQSDSDDSTSEVGISPKVANNPPLYDRIDHYHPMSNVDRQILLLGACLTTHSGEMMQNMLPRRLRNYKTASEEIVEHAFLNILCNRKENKVVKKTLRSNILLEARIAGLSGSPSRTILVPGTFPLLLCMIVCYVRYLDGHEDIMITAFAFLPLLTKTDHHKTLSMISFLGQTLKDHHGCFAMASMKL</sequence>
<proteinExistence type="predicted"/>
<dbReference type="Proteomes" id="UP001516023">
    <property type="component" value="Unassembled WGS sequence"/>
</dbReference>
<reference evidence="2 3" key="1">
    <citation type="journal article" date="2020" name="G3 (Bethesda)">
        <title>Improved Reference Genome for Cyclotella cryptica CCMP332, a Model for Cell Wall Morphogenesis, Salinity Adaptation, and Lipid Production in Diatoms (Bacillariophyta).</title>
        <authorList>
            <person name="Roberts W.R."/>
            <person name="Downey K.M."/>
            <person name="Ruck E.C."/>
            <person name="Traller J.C."/>
            <person name="Alverson A.J."/>
        </authorList>
    </citation>
    <scope>NUCLEOTIDE SEQUENCE [LARGE SCALE GENOMIC DNA]</scope>
    <source>
        <strain evidence="2 3">CCMP332</strain>
    </source>
</reference>
<accession>A0ABD3QUX2</accession>
<name>A0ABD3QUX2_9STRA</name>
<evidence type="ECO:0000313" key="2">
    <source>
        <dbReference type="EMBL" id="KAL3804198.1"/>
    </source>
</evidence>
<feature type="region of interest" description="Disordered" evidence="1">
    <location>
        <begin position="38"/>
        <end position="70"/>
    </location>
</feature>
<evidence type="ECO:0000313" key="3">
    <source>
        <dbReference type="Proteomes" id="UP001516023"/>
    </source>
</evidence>